<name>A0A4R2PKQ5_RHOSA</name>
<dbReference type="InParanoid" id="A0A4R2PKQ5"/>
<dbReference type="AlphaFoldDB" id="A0A4R2PKQ5"/>
<dbReference type="PANTHER" id="PTHR21091">
    <property type="entry name" value="METHYLTETRAHYDROFOLATE:HOMOCYSTEINE METHYLTRANSFERASE RELATED"/>
    <property type="match status" value="1"/>
</dbReference>
<dbReference type="PANTHER" id="PTHR21091:SF169">
    <property type="entry name" value="UROPORPHYRINOGEN DECARBOXYLASE"/>
    <property type="match status" value="1"/>
</dbReference>
<dbReference type="EMBL" id="SLXO01000003">
    <property type="protein sequence ID" value="TCP36162.1"/>
    <property type="molecule type" value="Genomic_DNA"/>
</dbReference>
<comment type="catalytic activity">
    <reaction evidence="7">
        <text>uroporphyrinogen III + 4 H(+) = coproporphyrinogen III + 4 CO2</text>
        <dbReference type="Rhea" id="RHEA:19865"/>
        <dbReference type="ChEBI" id="CHEBI:15378"/>
        <dbReference type="ChEBI" id="CHEBI:16526"/>
        <dbReference type="ChEBI" id="CHEBI:57308"/>
        <dbReference type="ChEBI" id="CHEBI:57309"/>
        <dbReference type="EC" id="4.1.1.37"/>
    </reaction>
</comment>
<dbReference type="HAMAP" id="MF_00218">
    <property type="entry name" value="URO_D"/>
    <property type="match status" value="1"/>
</dbReference>
<dbReference type="NCBIfam" id="TIGR01464">
    <property type="entry name" value="hemE"/>
    <property type="match status" value="1"/>
</dbReference>
<reference evidence="9 10" key="1">
    <citation type="submission" date="2019-03" db="EMBL/GenBank/DDBJ databases">
        <title>Genomic Encyclopedia of Type Strains, Phase IV (KMG-IV): sequencing the most valuable type-strain genomes for metagenomic binning, comparative biology and taxonomic classification.</title>
        <authorList>
            <person name="Goeker M."/>
        </authorList>
    </citation>
    <scope>NUCLEOTIDE SEQUENCE [LARGE SCALE GENOMIC DNA]</scope>
    <source>
        <strain evidence="9 10">DSM 2132</strain>
    </source>
</reference>
<feature type="domain" description="Uroporphyrinogen decarboxylase (URO-D)" evidence="8">
    <location>
        <begin position="136"/>
        <end position="152"/>
    </location>
</feature>
<feature type="binding site" evidence="7">
    <location>
        <position position="72"/>
    </location>
    <ligand>
        <name>substrate</name>
    </ligand>
</feature>
<comment type="caution">
    <text evidence="7">Lacks conserved residue(s) required for the propagation of feature annotation.</text>
</comment>
<dbReference type="CDD" id="cd00717">
    <property type="entry name" value="URO-D"/>
    <property type="match status" value="1"/>
</dbReference>
<keyword evidence="6 7" id="KW-0627">Porphyrin biosynthesis</keyword>
<feature type="binding site" evidence="7">
    <location>
        <position position="203"/>
    </location>
    <ligand>
        <name>substrate</name>
    </ligand>
</feature>
<organism evidence="9 10">
    <name type="scientific">Rhodothalassium salexigens DSM 2132</name>
    <dbReference type="NCBI Taxonomy" id="1188247"/>
    <lineage>
        <taxon>Bacteria</taxon>
        <taxon>Pseudomonadati</taxon>
        <taxon>Pseudomonadota</taxon>
        <taxon>Alphaproteobacteria</taxon>
        <taxon>Rhodothalassiales</taxon>
        <taxon>Rhodothalassiaceae</taxon>
        <taxon>Rhodothalassium</taxon>
    </lineage>
</organism>
<evidence type="ECO:0000256" key="4">
    <source>
        <dbReference type="ARBA" id="ARBA00022793"/>
    </source>
</evidence>
<protein>
    <recommendedName>
        <fullName evidence="3 7">Uroporphyrinogen decarboxylase</fullName>
        <shortName evidence="7">UPD</shortName>
        <shortName evidence="7">URO-D</shortName>
        <ecNumber evidence="3 7">4.1.1.37</ecNumber>
    </recommendedName>
</protein>
<dbReference type="UniPathway" id="UPA00251">
    <property type="reaction ID" value="UER00321"/>
</dbReference>
<dbReference type="SUPFAM" id="SSF51726">
    <property type="entry name" value="UROD/MetE-like"/>
    <property type="match status" value="1"/>
</dbReference>
<evidence type="ECO:0000313" key="10">
    <source>
        <dbReference type="Proteomes" id="UP000295399"/>
    </source>
</evidence>
<feature type="binding site" evidence="7">
    <location>
        <position position="317"/>
    </location>
    <ligand>
        <name>substrate</name>
    </ligand>
</feature>
<comment type="similarity">
    <text evidence="2 7">Belongs to the uroporphyrinogen decarboxylase family.</text>
</comment>
<dbReference type="RefSeq" id="WP_132707729.1">
    <property type="nucleotide sequence ID" value="NZ_JACIGF010000003.1"/>
</dbReference>
<feature type="binding site" evidence="7">
    <location>
        <begin position="22"/>
        <end position="26"/>
    </location>
    <ligand>
        <name>substrate</name>
    </ligand>
</feature>
<dbReference type="FunCoup" id="A0A4R2PKQ5">
    <property type="interactions" value="546"/>
</dbReference>
<evidence type="ECO:0000256" key="3">
    <source>
        <dbReference type="ARBA" id="ARBA00012288"/>
    </source>
</evidence>
<dbReference type="OrthoDB" id="9806656at2"/>
<dbReference type="Proteomes" id="UP000295399">
    <property type="component" value="Unassembled WGS sequence"/>
</dbReference>
<dbReference type="GO" id="GO:0004853">
    <property type="term" value="F:uroporphyrinogen decarboxylase activity"/>
    <property type="evidence" value="ECO:0007669"/>
    <property type="project" value="UniProtKB-UniRule"/>
</dbReference>
<dbReference type="GO" id="GO:0019353">
    <property type="term" value="P:protoporphyrinogen IX biosynthetic process from glutamate"/>
    <property type="evidence" value="ECO:0007669"/>
    <property type="project" value="TreeGrafter"/>
</dbReference>
<feature type="site" description="Transition state stabilizer" evidence="7">
    <location>
        <position position="72"/>
    </location>
</feature>
<gene>
    <name evidence="7" type="primary">hemE</name>
    <name evidence="9" type="ORF">EV659_10349</name>
</gene>
<evidence type="ECO:0000313" key="9">
    <source>
        <dbReference type="EMBL" id="TCP36162.1"/>
    </source>
</evidence>
<dbReference type="Gene3D" id="3.20.20.210">
    <property type="match status" value="1"/>
</dbReference>
<evidence type="ECO:0000259" key="8">
    <source>
        <dbReference type="PROSITE" id="PS00907"/>
    </source>
</evidence>
<evidence type="ECO:0000256" key="6">
    <source>
        <dbReference type="ARBA" id="ARBA00023244"/>
    </source>
</evidence>
<dbReference type="GO" id="GO:0005829">
    <property type="term" value="C:cytosol"/>
    <property type="evidence" value="ECO:0007669"/>
    <property type="project" value="TreeGrafter"/>
</dbReference>
<feature type="binding site" evidence="7">
    <location>
        <position position="148"/>
    </location>
    <ligand>
        <name>substrate</name>
    </ligand>
</feature>
<comment type="subunit">
    <text evidence="7">Homodimer.</text>
</comment>
<keyword evidence="7" id="KW-0963">Cytoplasm</keyword>
<evidence type="ECO:0000256" key="5">
    <source>
        <dbReference type="ARBA" id="ARBA00023239"/>
    </source>
</evidence>
<sequence length="340" mass="37455">MTLIIETLKGRPQERAPFWFLRQAGRYMDEYREVRAQAGGFLDLVFNPELATEVTLQPIRRFSPDAAILFSDILVTPLALGQDLWFEQGEGPRLTPLSEFDWRTKLDPAKAHDCLAPIYETVERLTTALPEPVSLIGFAGSPWTVATYMVAGRGTKDQGPARDMAYRDPEAFAEVIERLEIVTVDYLIRQVKAGAEAVMLFDSWAGVLPPDQFDLWVTQPTKRIVEKLRAAVDVPVIGFPRGGGLNLKSYLQTGVDAMHIDETVPAAWAAEHLQPHVCIQGNLDPRLPLIGGDAMTRAADDALQALKSGAHVVNLGHGITPDVPPAHIEALAAHLKSSRR</sequence>
<dbReference type="EC" id="4.1.1.37" evidence="3 7"/>
<keyword evidence="10" id="KW-1185">Reference proteome</keyword>
<dbReference type="PROSITE" id="PS00907">
    <property type="entry name" value="UROD_2"/>
    <property type="match status" value="1"/>
</dbReference>
<accession>A0A4R2PKQ5</accession>
<evidence type="ECO:0000256" key="1">
    <source>
        <dbReference type="ARBA" id="ARBA00004804"/>
    </source>
</evidence>
<evidence type="ECO:0000256" key="2">
    <source>
        <dbReference type="ARBA" id="ARBA00009935"/>
    </source>
</evidence>
<comment type="caution">
    <text evidence="9">The sequence shown here is derived from an EMBL/GenBank/DDBJ whole genome shotgun (WGS) entry which is preliminary data.</text>
</comment>
<keyword evidence="5 7" id="KW-0456">Lyase</keyword>
<comment type="subcellular location">
    <subcellularLocation>
        <location evidence="7">Cytoplasm</location>
    </subcellularLocation>
</comment>
<evidence type="ECO:0000256" key="7">
    <source>
        <dbReference type="HAMAP-Rule" id="MF_00218"/>
    </source>
</evidence>
<proteinExistence type="inferred from homology"/>
<dbReference type="InterPro" id="IPR006361">
    <property type="entry name" value="Uroporphyrinogen_deCO2ase_HemE"/>
</dbReference>
<dbReference type="Pfam" id="PF01208">
    <property type="entry name" value="URO-D"/>
    <property type="match status" value="1"/>
</dbReference>
<dbReference type="InterPro" id="IPR000257">
    <property type="entry name" value="Uroporphyrinogen_deCOase"/>
</dbReference>
<comment type="function">
    <text evidence="7">Catalyzes the decarboxylation of four acetate groups of uroporphyrinogen-III to yield coproporphyrinogen-III.</text>
</comment>
<dbReference type="InterPro" id="IPR038071">
    <property type="entry name" value="UROD/MetE-like_sf"/>
</dbReference>
<comment type="pathway">
    <text evidence="1 7">Porphyrin-containing compound metabolism; protoporphyrin-IX biosynthesis; coproporphyrinogen-III from 5-aminolevulinate: step 4/4.</text>
</comment>
<keyword evidence="4 7" id="KW-0210">Decarboxylase</keyword>